<comment type="caution">
    <text evidence="1">The sequence shown here is derived from an EMBL/GenBank/DDBJ whole genome shotgun (WGS) entry which is preliminary data.</text>
</comment>
<reference evidence="1 2" key="1">
    <citation type="submission" date="2014-03" db="EMBL/GenBank/DDBJ databases">
        <title>Genomics of Bifidobacteria.</title>
        <authorList>
            <person name="Ventura M."/>
            <person name="Milani C."/>
            <person name="Lugli G.A."/>
        </authorList>
    </citation>
    <scope>NUCLEOTIDE SEQUENCE [LARGE SCALE GENOMIC DNA]</scope>
    <source>
        <strain evidence="1 2">DSM 22766</strain>
    </source>
</reference>
<proteinExistence type="predicted"/>
<name>A0A086Z0L3_9BIFI</name>
<organism evidence="1 2">
    <name type="scientific">Bifidobacterium actinocoloniiforme DSM 22766</name>
    <dbReference type="NCBI Taxonomy" id="1437605"/>
    <lineage>
        <taxon>Bacteria</taxon>
        <taxon>Bacillati</taxon>
        <taxon>Actinomycetota</taxon>
        <taxon>Actinomycetes</taxon>
        <taxon>Bifidobacteriales</taxon>
        <taxon>Bifidobacteriaceae</taxon>
        <taxon>Bifidobacterium</taxon>
    </lineage>
</organism>
<dbReference type="STRING" id="1437605.AB656_02430"/>
<sequence length="111" mass="12338">MLVIVSYAASPPLGVRIRPGGVRKATVVFKKLADDPVLRVRRLWLLPFIGCVLDGWARRLVDPPLCFNGFYGGVSSRREAGSWQAPRERFAQVEGLPAWRGNARFMNGGEN</sequence>
<dbReference type="AlphaFoldDB" id="A0A086Z0L3"/>
<evidence type="ECO:0000313" key="1">
    <source>
        <dbReference type="EMBL" id="KFI40063.1"/>
    </source>
</evidence>
<protein>
    <submittedName>
        <fullName evidence="1">Uncharacterized protein</fullName>
    </submittedName>
</protein>
<keyword evidence="2" id="KW-1185">Reference proteome</keyword>
<gene>
    <name evidence="1" type="ORF">BACT_0765</name>
</gene>
<dbReference type="Proteomes" id="UP000029015">
    <property type="component" value="Unassembled WGS sequence"/>
</dbReference>
<dbReference type="EMBL" id="JGYK01000001">
    <property type="protein sequence ID" value="KFI40063.1"/>
    <property type="molecule type" value="Genomic_DNA"/>
</dbReference>
<evidence type="ECO:0000313" key="2">
    <source>
        <dbReference type="Proteomes" id="UP000029015"/>
    </source>
</evidence>
<accession>A0A086Z0L3</accession>